<keyword evidence="2 3" id="KW-0690">Ribosome biogenesis</keyword>
<dbReference type="SUPFAM" id="SSF74942">
    <property type="entry name" value="YhbC-like, C-terminal domain"/>
    <property type="match status" value="1"/>
</dbReference>
<evidence type="ECO:0000256" key="1">
    <source>
        <dbReference type="ARBA" id="ARBA00022490"/>
    </source>
</evidence>
<evidence type="ECO:0000256" key="4">
    <source>
        <dbReference type="SAM" id="MobiDB-lite"/>
    </source>
</evidence>
<dbReference type="InterPro" id="IPR036847">
    <property type="entry name" value="RimP_C_sf"/>
</dbReference>
<feature type="region of interest" description="Disordered" evidence="4">
    <location>
        <begin position="152"/>
        <end position="183"/>
    </location>
</feature>
<dbReference type="HAMAP" id="MF_01077">
    <property type="entry name" value="RimP"/>
    <property type="match status" value="1"/>
</dbReference>
<dbReference type="InterPro" id="IPR003728">
    <property type="entry name" value="Ribosome_maturation_RimP"/>
</dbReference>
<organism evidence="7 8">
    <name type="scientific">Kribbella italica</name>
    <dbReference type="NCBI Taxonomy" id="1540520"/>
    <lineage>
        <taxon>Bacteria</taxon>
        <taxon>Bacillati</taxon>
        <taxon>Actinomycetota</taxon>
        <taxon>Actinomycetes</taxon>
        <taxon>Propionibacteriales</taxon>
        <taxon>Kribbellaceae</taxon>
        <taxon>Kribbella</taxon>
    </lineage>
</organism>
<dbReference type="GO" id="GO:0000028">
    <property type="term" value="P:ribosomal small subunit assembly"/>
    <property type="evidence" value="ECO:0007669"/>
    <property type="project" value="TreeGrafter"/>
</dbReference>
<sequence length="183" mass="19958">MSRKTDHTDTTSLENFLRPIVAQFGCDLEDAEIAPAGKRRLLRVLVDRDGGISLDDVADVTRAISKALDADDIMGGGAYTLEVSSPGVDRPLTQPRHWRRNLTRLVAVTLDSGDKVTGRVTSVTDETAELDVKGRTRTVKFADVVKAKVQIEFNRPAGKDEEEVPEDHEEDDAGAADGTVEEN</sequence>
<dbReference type="PANTHER" id="PTHR33867">
    <property type="entry name" value="RIBOSOME MATURATION FACTOR RIMP"/>
    <property type="match status" value="1"/>
</dbReference>
<dbReference type="GO" id="GO:0005829">
    <property type="term" value="C:cytosol"/>
    <property type="evidence" value="ECO:0007669"/>
    <property type="project" value="TreeGrafter"/>
</dbReference>
<gene>
    <name evidence="3" type="primary">rimP</name>
    <name evidence="7" type="ORF">HDA39_001101</name>
</gene>
<dbReference type="Pfam" id="PF02576">
    <property type="entry name" value="RimP_N"/>
    <property type="match status" value="1"/>
</dbReference>
<comment type="similarity">
    <text evidence="3">Belongs to the RimP family.</text>
</comment>
<dbReference type="InterPro" id="IPR028989">
    <property type="entry name" value="RimP_N"/>
</dbReference>
<keyword evidence="1 3" id="KW-0963">Cytoplasm</keyword>
<dbReference type="PANTHER" id="PTHR33867:SF1">
    <property type="entry name" value="RIBOSOME MATURATION FACTOR RIMP"/>
    <property type="match status" value="1"/>
</dbReference>
<comment type="subcellular location">
    <subcellularLocation>
        <location evidence="3">Cytoplasm</location>
    </subcellularLocation>
</comment>
<accession>A0A7W9J2C3</accession>
<evidence type="ECO:0000256" key="2">
    <source>
        <dbReference type="ARBA" id="ARBA00022517"/>
    </source>
</evidence>
<dbReference type="SUPFAM" id="SSF75420">
    <property type="entry name" value="YhbC-like, N-terminal domain"/>
    <property type="match status" value="1"/>
</dbReference>
<dbReference type="InterPro" id="IPR035956">
    <property type="entry name" value="RimP_N_sf"/>
</dbReference>
<dbReference type="Proteomes" id="UP000549971">
    <property type="component" value="Unassembled WGS sequence"/>
</dbReference>
<comment type="caution">
    <text evidence="7">The sequence shown here is derived from an EMBL/GenBank/DDBJ whole genome shotgun (WGS) entry which is preliminary data.</text>
</comment>
<feature type="domain" description="Ribosome maturation factor RimP N-terminal" evidence="5">
    <location>
        <begin position="17"/>
        <end position="89"/>
    </location>
</feature>
<evidence type="ECO:0000259" key="5">
    <source>
        <dbReference type="Pfam" id="PF02576"/>
    </source>
</evidence>
<dbReference type="EMBL" id="JACHMY010000001">
    <property type="protein sequence ID" value="MBB5834367.1"/>
    <property type="molecule type" value="Genomic_DNA"/>
</dbReference>
<evidence type="ECO:0000259" key="6">
    <source>
        <dbReference type="Pfam" id="PF17384"/>
    </source>
</evidence>
<dbReference type="GO" id="GO:0006412">
    <property type="term" value="P:translation"/>
    <property type="evidence" value="ECO:0007669"/>
    <property type="project" value="TreeGrafter"/>
</dbReference>
<dbReference type="CDD" id="cd01734">
    <property type="entry name" value="YlxS_C"/>
    <property type="match status" value="1"/>
</dbReference>
<dbReference type="Gene3D" id="3.30.300.70">
    <property type="entry name" value="RimP-like superfamily, N-terminal"/>
    <property type="match status" value="1"/>
</dbReference>
<protein>
    <recommendedName>
        <fullName evidence="3">Ribosome maturation factor RimP</fullName>
    </recommendedName>
</protein>
<keyword evidence="8" id="KW-1185">Reference proteome</keyword>
<feature type="domain" description="Ribosome maturation factor RimP C-terminal" evidence="6">
    <location>
        <begin position="92"/>
        <end position="153"/>
    </location>
</feature>
<evidence type="ECO:0000313" key="8">
    <source>
        <dbReference type="Proteomes" id="UP000549971"/>
    </source>
</evidence>
<dbReference type="InterPro" id="IPR028998">
    <property type="entry name" value="RimP_C"/>
</dbReference>
<feature type="compositionally biased region" description="Acidic residues" evidence="4">
    <location>
        <begin position="160"/>
        <end position="183"/>
    </location>
</feature>
<evidence type="ECO:0000256" key="3">
    <source>
        <dbReference type="HAMAP-Rule" id="MF_01077"/>
    </source>
</evidence>
<comment type="function">
    <text evidence="3">Required for maturation of 30S ribosomal subunits.</text>
</comment>
<dbReference type="Pfam" id="PF17384">
    <property type="entry name" value="DUF150_C"/>
    <property type="match status" value="1"/>
</dbReference>
<dbReference type="AlphaFoldDB" id="A0A7W9J2C3"/>
<evidence type="ECO:0000313" key="7">
    <source>
        <dbReference type="EMBL" id="MBB5834367.1"/>
    </source>
</evidence>
<dbReference type="RefSeq" id="WP_184794138.1">
    <property type="nucleotide sequence ID" value="NZ_JACHMY010000001.1"/>
</dbReference>
<name>A0A7W9J2C3_9ACTN</name>
<reference evidence="7 8" key="1">
    <citation type="submission" date="2020-08" db="EMBL/GenBank/DDBJ databases">
        <title>Sequencing the genomes of 1000 actinobacteria strains.</title>
        <authorList>
            <person name="Klenk H.-P."/>
        </authorList>
    </citation>
    <scope>NUCLEOTIDE SEQUENCE [LARGE SCALE GENOMIC DNA]</scope>
    <source>
        <strain evidence="7 8">DSM 28967</strain>
    </source>
</reference>
<dbReference type="NCBIfam" id="NF000930">
    <property type="entry name" value="PRK00092.2-2"/>
    <property type="match status" value="1"/>
</dbReference>
<proteinExistence type="inferred from homology"/>